<dbReference type="Proteomes" id="UP000250572">
    <property type="component" value="Unassembled WGS sequence"/>
</dbReference>
<evidence type="ECO:0000313" key="7">
    <source>
        <dbReference type="EMBL" id="PWA31522.1"/>
    </source>
</evidence>
<dbReference type="CDD" id="cd01850">
    <property type="entry name" value="CDC_Septin"/>
    <property type="match status" value="1"/>
</dbReference>
<dbReference type="PIRSF" id="PIRSF006698">
    <property type="entry name" value="Septin"/>
    <property type="match status" value="1"/>
</dbReference>
<dbReference type="STRING" id="33528.ENSGAFP00000016938"/>
<dbReference type="AlphaFoldDB" id="A0A315W780"/>
<comment type="similarity">
    <text evidence="3 4">Belongs to the TRAFAC class TrmE-Era-EngA-EngB-Septin-like GTPase superfamily. Septin GTPase family.</text>
</comment>
<evidence type="ECO:0000313" key="8">
    <source>
        <dbReference type="Proteomes" id="UP000250572"/>
    </source>
</evidence>
<keyword evidence="2 4" id="KW-0342">GTP-binding</keyword>
<organism evidence="7 8">
    <name type="scientific">Gambusia affinis</name>
    <name type="common">Western mosquitofish</name>
    <name type="synonym">Heterandria affinis</name>
    <dbReference type="NCBI Taxonomy" id="33528"/>
    <lineage>
        <taxon>Eukaryota</taxon>
        <taxon>Metazoa</taxon>
        <taxon>Chordata</taxon>
        <taxon>Craniata</taxon>
        <taxon>Vertebrata</taxon>
        <taxon>Euteleostomi</taxon>
        <taxon>Actinopterygii</taxon>
        <taxon>Neopterygii</taxon>
        <taxon>Teleostei</taxon>
        <taxon>Neoteleostei</taxon>
        <taxon>Acanthomorphata</taxon>
        <taxon>Ovalentaria</taxon>
        <taxon>Atherinomorphae</taxon>
        <taxon>Cyprinodontiformes</taxon>
        <taxon>Poeciliidae</taxon>
        <taxon>Poeciliinae</taxon>
        <taxon>Gambusia</taxon>
    </lineage>
</organism>
<proteinExistence type="inferred from homology"/>
<comment type="caution">
    <text evidence="7">The sequence shown here is derived from an EMBL/GenBank/DDBJ whole genome shotgun (WGS) entry which is preliminary data.</text>
</comment>
<dbReference type="InterPro" id="IPR030379">
    <property type="entry name" value="G_SEPTIN_dom"/>
</dbReference>
<dbReference type="InterPro" id="IPR027417">
    <property type="entry name" value="P-loop_NTPase"/>
</dbReference>
<gene>
    <name evidence="7" type="ORF">CCH79_00002895</name>
</gene>
<dbReference type="CDD" id="cd22265">
    <property type="entry name" value="UDM1_RNF168"/>
    <property type="match status" value="1"/>
</dbReference>
<keyword evidence="1 4" id="KW-0547">Nucleotide-binding</keyword>
<dbReference type="Gene3D" id="3.40.50.300">
    <property type="entry name" value="P-loop containing nucleotide triphosphate hydrolases"/>
    <property type="match status" value="1"/>
</dbReference>
<keyword evidence="5" id="KW-0175">Coiled coil</keyword>
<dbReference type="PROSITE" id="PS51719">
    <property type="entry name" value="G_SEPTIN"/>
    <property type="match status" value="1"/>
</dbReference>
<sequence length="470" mass="54308">MIDQLHLSDPPSFLQQELVHGLHRALLGRHRPHERLTCQFQDKGARPLSLAGHVGFDSLPDQLVNKSISQGFCFNILCIGETGIGKSTLMDTLFNTNFENFESSHFEPQVKLRAQTYDLQESNVRLRLTVVNTVGFGDQMNKQESYQPVVDYIDKQFETYLQEELKIKRSLHNYHDSRVHACLYFISPSGHSLKSLDLVTMKKLDSKVNIIPVIAKADTISKSELHKFKIKIMSELVSNGVQIYQFPLDDETVAKVNTTMNGHLPFAVVGSTEEVCVGNKMVKARQYPWGVVQVENEHHCDFVKLREMLICVNMEDLREQTHTRHYELYRRCKLEEMGFKDTDPECKPVSLQQTYEAKRQEFLAELQKREDEMRQVFVQRVKEKEGELKEAEREGRFEQLKRLHAEEKAALEEKKRLLDNDLTSFGNRKTAAALLQPPGFTVNGKKDKDRKKWVELFCLCLMAQHTLNPI</sequence>
<dbReference type="InterPro" id="IPR016491">
    <property type="entry name" value="Septin"/>
</dbReference>
<evidence type="ECO:0000256" key="4">
    <source>
        <dbReference type="RuleBase" id="RU004560"/>
    </source>
</evidence>
<evidence type="ECO:0000256" key="3">
    <source>
        <dbReference type="PIRNR" id="PIRNR006698"/>
    </source>
</evidence>
<dbReference type="EMBL" id="NHOQ01000293">
    <property type="protein sequence ID" value="PWA31522.1"/>
    <property type="molecule type" value="Genomic_DNA"/>
</dbReference>
<dbReference type="SUPFAM" id="SSF52540">
    <property type="entry name" value="P-loop containing nucleoside triphosphate hydrolases"/>
    <property type="match status" value="1"/>
</dbReference>
<evidence type="ECO:0000259" key="6">
    <source>
        <dbReference type="PROSITE" id="PS51719"/>
    </source>
</evidence>
<evidence type="ECO:0000256" key="1">
    <source>
        <dbReference type="ARBA" id="ARBA00022741"/>
    </source>
</evidence>
<evidence type="ECO:0000256" key="5">
    <source>
        <dbReference type="SAM" id="Coils"/>
    </source>
</evidence>
<accession>A0A315W780</accession>
<feature type="coiled-coil region" evidence="5">
    <location>
        <begin position="352"/>
        <end position="421"/>
    </location>
</feature>
<dbReference type="FunFam" id="3.40.50.300:FF:000036">
    <property type="entry name" value="septin-6 isoform X2"/>
    <property type="match status" value="1"/>
</dbReference>
<feature type="domain" description="Septin-type G" evidence="6">
    <location>
        <begin position="70"/>
        <end position="336"/>
    </location>
</feature>
<dbReference type="Pfam" id="PF00735">
    <property type="entry name" value="Septin"/>
    <property type="match status" value="1"/>
</dbReference>
<dbReference type="GO" id="GO:0005525">
    <property type="term" value="F:GTP binding"/>
    <property type="evidence" value="ECO:0007669"/>
    <property type="project" value="UniProtKB-UniRule"/>
</dbReference>
<keyword evidence="8" id="KW-1185">Reference proteome</keyword>
<protein>
    <recommendedName>
        <fullName evidence="3">Septin</fullName>
    </recommendedName>
</protein>
<evidence type="ECO:0000256" key="2">
    <source>
        <dbReference type="ARBA" id="ARBA00023134"/>
    </source>
</evidence>
<reference evidence="7 8" key="1">
    <citation type="journal article" date="2018" name="G3 (Bethesda)">
        <title>A High-Quality Reference Genome for the Invasive Mosquitofish Gambusia affinis Using a Chicago Library.</title>
        <authorList>
            <person name="Hoffberg S.L."/>
            <person name="Troendle N.J."/>
            <person name="Glenn T.C."/>
            <person name="Mahmud O."/>
            <person name="Louha S."/>
            <person name="Chalopin D."/>
            <person name="Bennetzen J.L."/>
            <person name="Mauricio R."/>
        </authorList>
    </citation>
    <scope>NUCLEOTIDE SEQUENCE [LARGE SCALE GENOMIC DNA]</scope>
    <source>
        <strain evidence="7">NE01/NJP1002.9</strain>
        <tissue evidence="7">Muscle</tissue>
    </source>
</reference>
<name>A0A315W780_GAMAF</name>
<dbReference type="PANTHER" id="PTHR18884">
    <property type="entry name" value="SEPTIN"/>
    <property type="match status" value="1"/>
</dbReference>